<organism evidence="18">
    <name type="scientific">Diabrotica virgifera virgifera</name>
    <name type="common">western corn rootworm</name>
    <dbReference type="NCBI Taxonomy" id="50390"/>
    <lineage>
        <taxon>Eukaryota</taxon>
        <taxon>Metazoa</taxon>
        <taxon>Ecdysozoa</taxon>
        <taxon>Arthropoda</taxon>
        <taxon>Hexapoda</taxon>
        <taxon>Insecta</taxon>
        <taxon>Pterygota</taxon>
        <taxon>Neoptera</taxon>
        <taxon>Endopterygota</taxon>
        <taxon>Coleoptera</taxon>
        <taxon>Polyphaga</taxon>
        <taxon>Cucujiformia</taxon>
        <taxon>Chrysomeloidea</taxon>
        <taxon>Chrysomelidae</taxon>
        <taxon>Galerucinae</taxon>
        <taxon>Diabroticina</taxon>
        <taxon>Diabroticites</taxon>
        <taxon>Diabrotica</taxon>
    </lineage>
</organism>
<dbReference type="GO" id="GO:0031902">
    <property type="term" value="C:late endosome membrane"/>
    <property type="evidence" value="ECO:0007669"/>
    <property type="project" value="UniProtKB-SubCell"/>
</dbReference>
<feature type="region of interest" description="Disordered" evidence="17">
    <location>
        <begin position="401"/>
        <end position="428"/>
    </location>
</feature>
<evidence type="ECO:0000256" key="6">
    <source>
        <dbReference type="ARBA" id="ARBA00022753"/>
    </source>
</evidence>
<keyword evidence="5" id="KW-0732">Signal</keyword>
<name>A0A6P7F802_DIAVI</name>
<dbReference type="AlphaFoldDB" id="A0A6P7F802"/>
<dbReference type="GO" id="GO:0005765">
    <property type="term" value="C:lysosomal membrane"/>
    <property type="evidence" value="ECO:0007669"/>
    <property type="project" value="UniProtKB-SubCell"/>
</dbReference>
<dbReference type="OrthoDB" id="6629737at2759"/>
<evidence type="ECO:0000256" key="11">
    <source>
        <dbReference type="ARBA" id="ARBA00023228"/>
    </source>
</evidence>
<feature type="compositionally biased region" description="Polar residues" evidence="17">
    <location>
        <begin position="337"/>
        <end position="352"/>
    </location>
</feature>
<evidence type="ECO:0000256" key="13">
    <source>
        <dbReference type="ARBA" id="ARBA00035628"/>
    </source>
</evidence>
<evidence type="ECO:0000256" key="17">
    <source>
        <dbReference type="SAM" id="MobiDB-lite"/>
    </source>
</evidence>
<comment type="subcellular location">
    <subcellularLocation>
        <location evidence="1">Cytoplasmic vesicle membrane</location>
    </subcellularLocation>
    <subcellularLocation>
        <location evidence="16">Endomembrane system</location>
        <topology evidence="16">Single-pass type I membrane protein</topology>
    </subcellularLocation>
    <subcellularLocation>
        <location evidence="13">Late endosome membrane</location>
        <topology evidence="13">Single-pass membrane protein</topology>
    </subcellularLocation>
    <subcellularLocation>
        <location evidence="2">Lysosome membrane</location>
    </subcellularLocation>
</comment>
<evidence type="ECO:0000256" key="4">
    <source>
        <dbReference type="ARBA" id="ARBA00022692"/>
    </source>
</evidence>
<keyword evidence="9" id="KW-0472">Membrane</keyword>
<evidence type="ECO:0000256" key="16">
    <source>
        <dbReference type="ARBA" id="ARBA00046288"/>
    </source>
</evidence>
<evidence type="ECO:0000256" key="10">
    <source>
        <dbReference type="ARBA" id="ARBA00023163"/>
    </source>
</evidence>
<accession>A0A6P7F802</accession>
<dbReference type="RefSeq" id="XP_028131919.1">
    <property type="nucleotide sequence ID" value="XM_028276118.1"/>
</dbReference>
<feature type="compositionally biased region" description="Basic and acidic residues" evidence="17">
    <location>
        <begin position="416"/>
        <end position="428"/>
    </location>
</feature>
<keyword evidence="8" id="KW-0805">Transcription regulation</keyword>
<dbReference type="PANTHER" id="PTHR14971">
    <property type="entry name" value="VESICULAR, OVEREXPRESSED IN CANCER, PROSURVIVAL PROTEIN 1"/>
    <property type="match status" value="1"/>
</dbReference>
<sequence>MCSKYFWCTTMTIRQVATFPKHNYKQYQANCLPIFLANDELRFRRIRCNATVLCYCATNNTNLPVLMTTQLVENKCEGGEWTCSPPKECCRQGCCFLFNQPFSKGSASSSLQHGTAFNPLFLGHWYFWLAVTATVAGILCACSLWRKHNQGRFCCKDHGRDERASEQDSITSCCPPPQYSRCNSFHQAPPPYSEVTSKPDLYPLVISYNAEPVTKSSNGSTGYLMVQYFRNFIVRPVGSLSATSTIDSLSSSFLCNAVNEANSIIPPPYSHMGSLDEITTENNLSQNPQPVEQRYIPRSASTSSRDYHQLQQSSSSPNPSIHSQLSTPCLAPVTPARQLSKTPSPKQHQQVVSIRDNPCYVENSTTNSTLDTSSSTVPNDLENARTGRIESKSQNVCDVPATFPSKARQFQKHKISKDDSGSQEDDHNFSDLLNLSVCLPSSVPHFENPIQTAPEDLQYSVTNSIGSDISSLANMGSPGSPPRATSPTVEMRELLDKIQQLPQQKSPVPPQHQTEQQKYARNYFHKIKSKTLYMPLCDETPTKSKSITNVFAKSWLSRSAPCTPCGNFVPNFPVNHHKGSQRGSRSKITDGSPLLREEESEDEPINRERRS</sequence>
<evidence type="ECO:0000256" key="12">
    <source>
        <dbReference type="ARBA" id="ARBA00023329"/>
    </source>
</evidence>
<feature type="region of interest" description="Disordered" evidence="17">
    <location>
        <begin position="572"/>
        <end position="611"/>
    </location>
</feature>
<keyword evidence="7" id="KW-1133">Transmembrane helix</keyword>
<comment type="similarity">
    <text evidence="3">Belongs to the VOPP1/ECOP family.</text>
</comment>
<feature type="compositionally biased region" description="Low complexity" evidence="17">
    <location>
        <begin position="364"/>
        <end position="376"/>
    </location>
</feature>
<evidence type="ECO:0000256" key="2">
    <source>
        <dbReference type="ARBA" id="ARBA00004656"/>
    </source>
</evidence>
<reference evidence="18" key="1">
    <citation type="submission" date="2025-08" db="UniProtKB">
        <authorList>
            <consortium name="RefSeq"/>
        </authorList>
    </citation>
    <scope>IDENTIFICATION</scope>
    <source>
        <tissue evidence="18">Whole insect</tissue>
    </source>
</reference>
<evidence type="ECO:0000256" key="3">
    <source>
        <dbReference type="ARBA" id="ARBA00006655"/>
    </source>
</evidence>
<keyword evidence="11" id="KW-0458">Lysosome</keyword>
<keyword evidence="6" id="KW-0967">Endosome</keyword>
<protein>
    <recommendedName>
        <fullName evidence="14">WW domain binding protein VOPP1</fullName>
    </recommendedName>
    <alternativeName>
        <fullName evidence="15">Vesicular, overexpressed in cancer, prosurvival protein 1</fullName>
    </alternativeName>
</protein>
<keyword evidence="4" id="KW-0812">Transmembrane</keyword>
<evidence type="ECO:0000256" key="8">
    <source>
        <dbReference type="ARBA" id="ARBA00023015"/>
    </source>
</evidence>
<keyword evidence="10" id="KW-0804">Transcription</keyword>
<gene>
    <name evidence="18" type="primary">LOC114327483</name>
</gene>
<dbReference type="InterPro" id="IPR026229">
    <property type="entry name" value="VOPP1"/>
</dbReference>
<evidence type="ECO:0000256" key="9">
    <source>
        <dbReference type="ARBA" id="ARBA00023136"/>
    </source>
</evidence>
<evidence type="ECO:0000256" key="5">
    <source>
        <dbReference type="ARBA" id="ARBA00022729"/>
    </source>
</evidence>
<dbReference type="PANTHER" id="PTHR14971:SF2">
    <property type="entry name" value="VESICULAR, OVEREXPRESSED IN CANCER, PROSURVIVAL PROTEIN 1"/>
    <property type="match status" value="1"/>
</dbReference>
<dbReference type="InParanoid" id="A0A6P7F802"/>
<keyword evidence="12" id="KW-0968">Cytoplasmic vesicle</keyword>
<proteinExistence type="inferred from homology"/>
<feature type="region of interest" description="Disordered" evidence="17">
    <location>
        <begin position="299"/>
        <end position="381"/>
    </location>
</feature>
<evidence type="ECO:0000313" key="18">
    <source>
        <dbReference type="RefSeq" id="XP_028131919.1"/>
    </source>
</evidence>
<evidence type="ECO:0000256" key="14">
    <source>
        <dbReference type="ARBA" id="ARBA00035708"/>
    </source>
</evidence>
<evidence type="ECO:0000256" key="1">
    <source>
        <dbReference type="ARBA" id="ARBA00004156"/>
    </source>
</evidence>
<feature type="compositionally biased region" description="Low complexity" evidence="17">
    <location>
        <begin position="309"/>
        <end position="326"/>
    </location>
</feature>
<evidence type="ECO:0000256" key="15">
    <source>
        <dbReference type="ARBA" id="ARBA00035715"/>
    </source>
</evidence>
<evidence type="ECO:0000256" key="7">
    <source>
        <dbReference type="ARBA" id="ARBA00022989"/>
    </source>
</evidence>